<proteinExistence type="predicted"/>
<dbReference type="EMBL" id="LSYU01000058">
    <property type="protein sequence ID" value="KXX64343.1"/>
    <property type="molecule type" value="Genomic_DNA"/>
</dbReference>
<evidence type="ECO:0000259" key="2">
    <source>
        <dbReference type="PROSITE" id="PS50925"/>
    </source>
</evidence>
<dbReference type="Pfam" id="PF04940">
    <property type="entry name" value="BLUF"/>
    <property type="match status" value="1"/>
</dbReference>
<feature type="domain" description="BLUF" evidence="2">
    <location>
        <begin position="4"/>
        <end position="95"/>
    </location>
</feature>
<evidence type="ECO:0000313" key="4">
    <source>
        <dbReference type="Proteomes" id="UP000075766"/>
    </source>
</evidence>
<name>A0ABR5VF34_MARGR</name>
<protein>
    <recommendedName>
        <fullName evidence="2">BLUF domain-containing protein</fullName>
    </recommendedName>
</protein>
<reference evidence="3 4" key="1">
    <citation type="submission" date="2016-02" db="EMBL/GenBank/DDBJ databases">
        <title>Genome sequence of Marichromatium gracile YL-28, a purple sulfur bacterium.</title>
        <authorList>
            <person name="Zhao C."/>
            <person name="Hong X."/>
            <person name="Chen S."/>
            <person name="Yang S."/>
        </authorList>
    </citation>
    <scope>NUCLEOTIDE SEQUENCE [LARGE SCALE GENOMIC DNA]</scope>
    <source>
        <strain evidence="3 4">YL28</strain>
    </source>
</reference>
<dbReference type="InterPro" id="IPR036046">
    <property type="entry name" value="Acylphosphatase-like_dom_sf"/>
</dbReference>
<accession>A0ABR5VF34</accession>
<keyword evidence="4" id="KW-1185">Reference proteome</keyword>
<evidence type="ECO:0000256" key="1">
    <source>
        <dbReference type="SAM" id="MobiDB-lite"/>
    </source>
</evidence>
<comment type="caution">
    <text evidence="3">The sequence shown here is derived from an EMBL/GenBank/DDBJ whole genome shotgun (WGS) entry which is preliminary data.</text>
</comment>
<dbReference type="SMART" id="SM01034">
    <property type="entry name" value="BLUF"/>
    <property type="match status" value="1"/>
</dbReference>
<dbReference type="Gene3D" id="3.30.70.100">
    <property type="match status" value="1"/>
</dbReference>
<feature type="region of interest" description="Disordered" evidence="1">
    <location>
        <begin position="136"/>
        <end position="157"/>
    </location>
</feature>
<dbReference type="Proteomes" id="UP000075766">
    <property type="component" value="Unassembled WGS sequence"/>
</dbReference>
<organism evidence="3 4">
    <name type="scientific">Marichromatium gracile</name>
    <name type="common">Chromatium gracile</name>
    <dbReference type="NCBI Taxonomy" id="1048"/>
    <lineage>
        <taxon>Bacteria</taxon>
        <taxon>Pseudomonadati</taxon>
        <taxon>Pseudomonadota</taxon>
        <taxon>Gammaproteobacteria</taxon>
        <taxon>Chromatiales</taxon>
        <taxon>Chromatiaceae</taxon>
        <taxon>Marichromatium</taxon>
    </lineage>
</organism>
<dbReference type="InterPro" id="IPR007024">
    <property type="entry name" value="BLUF_domain"/>
</dbReference>
<feature type="compositionally biased region" description="Basic residues" evidence="1">
    <location>
        <begin position="145"/>
        <end position="154"/>
    </location>
</feature>
<dbReference type="PROSITE" id="PS50925">
    <property type="entry name" value="BLUF"/>
    <property type="match status" value="1"/>
</dbReference>
<sequence length="182" mass="20429">MEHLSRILYVSRTSLGVGDDELKQILEQSNRHNKEQRITGILCAGGGHFIQVLEGPQEAVFRLYGRILEDRRHYDSVLIGVAPIRQRMFQGWSMGYLSNPPEVMEARRKQLLAVWERRAEGRAGGADAQVPRTAARLRPQPPPMRRARAGRRGTHTTAPAQECWAAAVWGTTAGADHSRSRL</sequence>
<evidence type="ECO:0000313" key="3">
    <source>
        <dbReference type="EMBL" id="KXX64343.1"/>
    </source>
</evidence>
<gene>
    <name evidence="3" type="ORF">AY586_13850</name>
</gene>
<dbReference type="SUPFAM" id="SSF54975">
    <property type="entry name" value="Acylphosphatase/BLUF domain-like"/>
    <property type="match status" value="1"/>
</dbReference>
<dbReference type="RefSeq" id="WP_062275601.1">
    <property type="nucleotide sequence ID" value="NZ_LSYU01000058.1"/>
</dbReference>